<evidence type="ECO:0000313" key="2">
    <source>
        <dbReference type="Proteomes" id="UP000008720"/>
    </source>
</evidence>
<dbReference type="AlphaFoldDB" id="E4TSP2"/>
<dbReference type="EMBL" id="CP002349">
    <property type="protein sequence ID" value="ADR21852.1"/>
    <property type="molecule type" value="Genomic_DNA"/>
</dbReference>
<accession>E4TSP2</accession>
<dbReference type="Pfam" id="PF13970">
    <property type="entry name" value="DUF4221"/>
    <property type="match status" value="1"/>
</dbReference>
<proteinExistence type="predicted"/>
<dbReference type="eggNOG" id="COG3391">
    <property type="taxonomic scope" value="Bacteria"/>
</dbReference>
<protein>
    <recommendedName>
        <fullName evidence="3">DUF4221 domain-containing protein</fullName>
    </recommendedName>
</protein>
<gene>
    <name evidence="1" type="ordered locus">Ftrac_1864</name>
</gene>
<reference evidence="1 2" key="1">
    <citation type="journal article" date="2011" name="Stand. Genomic Sci.">
        <title>Complete genome sequence of Marivirga tractuosa type strain (H-43).</title>
        <authorList>
            <person name="Pagani I."/>
            <person name="Chertkov O."/>
            <person name="Lapidus A."/>
            <person name="Lucas S."/>
            <person name="Del Rio T.G."/>
            <person name="Tice H."/>
            <person name="Copeland A."/>
            <person name="Cheng J.F."/>
            <person name="Nolan M."/>
            <person name="Saunders E."/>
            <person name="Pitluck S."/>
            <person name="Held B."/>
            <person name="Goodwin L."/>
            <person name="Liolios K."/>
            <person name="Ovchinikova G."/>
            <person name="Ivanova N."/>
            <person name="Mavromatis K."/>
            <person name="Pati A."/>
            <person name="Chen A."/>
            <person name="Palaniappan K."/>
            <person name="Land M."/>
            <person name="Hauser L."/>
            <person name="Jeffries C.D."/>
            <person name="Detter J.C."/>
            <person name="Han C."/>
            <person name="Tapia R."/>
            <person name="Ngatchou-Djao O.D."/>
            <person name="Rohde M."/>
            <person name="Goker M."/>
            <person name="Spring S."/>
            <person name="Sikorski J."/>
            <person name="Woyke T."/>
            <person name="Bristow J."/>
            <person name="Eisen J.A."/>
            <person name="Markowitz V."/>
            <person name="Hugenholtz P."/>
            <person name="Klenk H.P."/>
            <person name="Kyrpides N.C."/>
        </authorList>
    </citation>
    <scope>NUCLEOTIDE SEQUENCE [LARGE SCALE GENOMIC DNA]</scope>
    <source>
        <strain evidence="2">ATCC 23168 / DSM 4126 / NBRC 15989 / NCIMB 1408 / VKM B-1430 / H-43</strain>
    </source>
</reference>
<evidence type="ECO:0000313" key="1">
    <source>
        <dbReference type="EMBL" id="ADR21852.1"/>
    </source>
</evidence>
<sequence length="383" mass="44413">MQKNLRTIPIFIFALLSISILNSCQKSYQNAENSQTNFALEIASSLTFDLDNTKTAYNRGVQVYPSQNPQYLLLFHSHGKYTSIYDLKSQDLLNENQFDFEGSKSVPKSINFAYTHNFDSIFLFDPLPQQIYLVDSAGNNIDQFGLQLEDLHYTYPDGIHPAYFKKTKLYLPTYPSPMENATSSDYGMVEFDIARKSLGTKYNLSEKYDEGFWDKHSYRKAISTFNEDNNSIIMSFPNDEYIYVTDAQGNKSKHFGGSSEMKTLKPLAGELYNDDERTFRIQAEQGFYSGLKYDRWRKVYYRFAYNPISKFADRSTLGKNASIIILNNEFKIIGESPINAKKYSFGINFINEDGLYFFNNYQYEKEDDSQFSFDLFKLKNATQ</sequence>
<dbReference type="RefSeq" id="WP_013453995.1">
    <property type="nucleotide sequence ID" value="NC_014759.1"/>
</dbReference>
<dbReference type="OrthoDB" id="828261at2"/>
<evidence type="ECO:0008006" key="3">
    <source>
        <dbReference type="Google" id="ProtNLM"/>
    </source>
</evidence>
<keyword evidence="2" id="KW-1185">Reference proteome</keyword>
<dbReference type="HOGENOM" id="CLU_691993_0_0_10"/>
<dbReference type="Proteomes" id="UP000008720">
    <property type="component" value="Chromosome"/>
</dbReference>
<dbReference type="InterPro" id="IPR025316">
    <property type="entry name" value="DUF4221"/>
</dbReference>
<dbReference type="KEGG" id="mtt:Ftrac_1864"/>
<name>E4TSP2_MARTH</name>
<organism evidence="1 2">
    <name type="scientific">Marivirga tractuosa (strain ATCC 23168 / DSM 4126 / NBRC 15989 / NCIMB 1408 / VKM B-1430 / H-43)</name>
    <name type="common">Microscilla tractuosa</name>
    <name type="synonym">Flexibacter tractuosus</name>
    <dbReference type="NCBI Taxonomy" id="643867"/>
    <lineage>
        <taxon>Bacteria</taxon>
        <taxon>Pseudomonadati</taxon>
        <taxon>Bacteroidota</taxon>
        <taxon>Cytophagia</taxon>
        <taxon>Cytophagales</taxon>
        <taxon>Marivirgaceae</taxon>
        <taxon>Marivirga</taxon>
    </lineage>
</organism>
<dbReference type="STRING" id="643867.Ftrac_1864"/>